<keyword evidence="1" id="KW-0472">Membrane</keyword>
<organism evidence="2 3">
    <name type="scientific">Clydaea vesicula</name>
    <dbReference type="NCBI Taxonomy" id="447962"/>
    <lineage>
        <taxon>Eukaryota</taxon>
        <taxon>Fungi</taxon>
        <taxon>Fungi incertae sedis</taxon>
        <taxon>Chytridiomycota</taxon>
        <taxon>Chytridiomycota incertae sedis</taxon>
        <taxon>Chytridiomycetes</taxon>
        <taxon>Lobulomycetales</taxon>
        <taxon>Lobulomycetaceae</taxon>
        <taxon>Clydaea</taxon>
    </lineage>
</organism>
<evidence type="ECO:0000313" key="2">
    <source>
        <dbReference type="EMBL" id="KAJ3205645.1"/>
    </source>
</evidence>
<feature type="transmembrane region" description="Helical" evidence="1">
    <location>
        <begin position="78"/>
        <end position="97"/>
    </location>
</feature>
<name>A0AAD5TWC7_9FUNG</name>
<comment type="caution">
    <text evidence="2">The sequence shown here is derived from an EMBL/GenBank/DDBJ whole genome shotgun (WGS) entry which is preliminary data.</text>
</comment>
<keyword evidence="1" id="KW-0812">Transmembrane</keyword>
<protein>
    <submittedName>
        <fullName evidence="2">Uncharacterized protein</fullName>
    </submittedName>
</protein>
<feature type="transmembrane region" description="Helical" evidence="1">
    <location>
        <begin position="20"/>
        <end position="39"/>
    </location>
</feature>
<keyword evidence="3" id="KW-1185">Reference proteome</keyword>
<evidence type="ECO:0000313" key="3">
    <source>
        <dbReference type="Proteomes" id="UP001211065"/>
    </source>
</evidence>
<gene>
    <name evidence="2" type="ORF">HK099_000737</name>
</gene>
<dbReference type="AlphaFoldDB" id="A0AAD5TWC7"/>
<accession>A0AAD5TWC7</accession>
<reference evidence="2" key="1">
    <citation type="submission" date="2020-05" db="EMBL/GenBank/DDBJ databases">
        <title>Phylogenomic resolution of chytrid fungi.</title>
        <authorList>
            <person name="Stajich J.E."/>
            <person name="Amses K."/>
            <person name="Simmons R."/>
            <person name="Seto K."/>
            <person name="Myers J."/>
            <person name="Bonds A."/>
            <person name="Quandt C.A."/>
            <person name="Barry K."/>
            <person name="Liu P."/>
            <person name="Grigoriev I."/>
            <person name="Longcore J.E."/>
            <person name="James T.Y."/>
        </authorList>
    </citation>
    <scope>NUCLEOTIDE SEQUENCE</scope>
    <source>
        <strain evidence="2">JEL0476</strain>
    </source>
</reference>
<sequence length="141" mass="16469">MSSNSIIRLYEKNIYDIMKLLVLFTIFSMSISTTSKPYYTKKRFIKRMFTDDNPMIKIDGYISLLLSLKKHRRITMKTSVLTTILIATATVLSNPVLPDHNDLVGSTGGPLMKRENTHRKEYRWKRETDDDEELVKRHISV</sequence>
<proteinExistence type="predicted"/>
<dbReference type="Proteomes" id="UP001211065">
    <property type="component" value="Unassembled WGS sequence"/>
</dbReference>
<dbReference type="EMBL" id="JADGJW010001188">
    <property type="protein sequence ID" value="KAJ3205645.1"/>
    <property type="molecule type" value="Genomic_DNA"/>
</dbReference>
<evidence type="ECO:0000256" key="1">
    <source>
        <dbReference type="SAM" id="Phobius"/>
    </source>
</evidence>
<keyword evidence="1" id="KW-1133">Transmembrane helix</keyword>